<evidence type="ECO:0000256" key="2">
    <source>
        <dbReference type="ARBA" id="ARBA00022475"/>
    </source>
</evidence>
<keyword evidence="7" id="KW-0449">Lipoprotein</keyword>
<dbReference type="Pfam" id="PF00071">
    <property type="entry name" value="Ras"/>
    <property type="match status" value="1"/>
</dbReference>
<dbReference type="InParanoid" id="E2C182"/>
<reference evidence="11 12" key="1">
    <citation type="journal article" date="2010" name="Science">
        <title>Genomic comparison of the ants Camponotus floridanus and Harpegnathos saltator.</title>
        <authorList>
            <person name="Bonasio R."/>
            <person name="Zhang G."/>
            <person name="Ye C."/>
            <person name="Mutti N.S."/>
            <person name="Fang X."/>
            <person name="Qin N."/>
            <person name="Donahue G."/>
            <person name="Yang P."/>
            <person name="Li Q."/>
            <person name="Li C."/>
            <person name="Zhang P."/>
            <person name="Huang Z."/>
            <person name="Berger S.L."/>
            <person name="Reinberg D."/>
            <person name="Wang J."/>
            <person name="Liebig J."/>
        </authorList>
    </citation>
    <scope>NUCLEOTIDE SEQUENCE [LARGE SCALE GENOMIC DNA]</scope>
    <source>
        <strain evidence="11 12">R22 G/1</strain>
    </source>
</reference>
<dbReference type="EMBL" id="GL451891">
    <property type="protein sequence ID" value="EFN78303.1"/>
    <property type="molecule type" value="Genomic_DNA"/>
</dbReference>
<dbReference type="GO" id="GO:0005525">
    <property type="term" value="F:GTP binding"/>
    <property type="evidence" value="ECO:0007669"/>
    <property type="project" value="UniProtKB-KW"/>
</dbReference>
<dbReference type="PROSITE" id="PS51421">
    <property type="entry name" value="RAS"/>
    <property type="match status" value="1"/>
</dbReference>
<dbReference type="InterPro" id="IPR027417">
    <property type="entry name" value="P-loop_NTPase"/>
</dbReference>
<evidence type="ECO:0000256" key="4">
    <source>
        <dbReference type="ARBA" id="ARBA00022741"/>
    </source>
</evidence>
<evidence type="ECO:0000256" key="1">
    <source>
        <dbReference type="ARBA" id="ARBA00004193"/>
    </source>
</evidence>
<dbReference type="FunFam" id="3.40.50.300:FF:000475">
    <property type="entry name" value="GTP-binding protein Rhes"/>
    <property type="match status" value="1"/>
</dbReference>
<evidence type="ECO:0000313" key="12">
    <source>
        <dbReference type="Proteomes" id="UP000008237"/>
    </source>
</evidence>
<dbReference type="AlphaFoldDB" id="E2C182"/>
<evidence type="ECO:0000256" key="7">
    <source>
        <dbReference type="ARBA" id="ARBA00023288"/>
    </source>
</evidence>
<keyword evidence="6" id="KW-0472">Membrane</keyword>
<dbReference type="InterPro" id="IPR052236">
    <property type="entry name" value="Small_GTPase_RasD"/>
</dbReference>
<accession>E2C182</accession>
<keyword evidence="3" id="KW-0488">Methylation</keyword>
<feature type="compositionally biased region" description="Polar residues" evidence="10">
    <location>
        <begin position="217"/>
        <end position="237"/>
    </location>
</feature>
<dbReference type="SMART" id="SM00175">
    <property type="entry name" value="RAB"/>
    <property type="match status" value="1"/>
</dbReference>
<dbReference type="PROSITE" id="PS51420">
    <property type="entry name" value="RHO"/>
    <property type="match status" value="1"/>
</dbReference>
<keyword evidence="12" id="KW-1185">Reference proteome</keyword>
<dbReference type="InterPro" id="IPR005225">
    <property type="entry name" value="Small_GTP-bd"/>
</dbReference>
<sequence length="253" mass="28595">MSRRRVKTMYHFRNDRLTESDSGGGKPAESTIRHKIVVMGAAKVGKSAIINQFLYSTFTPKYKRTVEEMHHGDFNLSGIHLTLDILDTSGSYEFPAMRDLSIKSADAFVLVYDVNDSNTFLEVKTLRAQILNTKGAVPIVVVGNKIDLVEVKQEVESESTRDLVTIKWENGFVEVSAKENLNISQVFKELLIQAKLKYNLSPALQRRRRQSLPPPQHNSRNSSSTHVPSAAQLQHLQQIRERSESKRNSCILS</sequence>
<dbReference type="PANTHER" id="PTHR46149:SF7">
    <property type="entry name" value="GTP-BINDING PROTEIN DI-RAS2"/>
    <property type="match status" value="1"/>
</dbReference>
<comment type="subcellular location">
    <subcellularLocation>
        <location evidence="1">Cell membrane</location>
        <topology evidence="1">Lipid-anchor</topology>
    </subcellularLocation>
</comment>
<evidence type="ECO:0000256" key="10">
    <source>
        <dbReference type="SAM" id="MobiDB-lite"/>
    </source>
</evidence>
<evidence type="ECO:0000313" key="11">
    <source>
        <dbReference type="EMBL" id="EFN78303.1"/>
    </source>
</evidence>
<dbReference type="Gene3D" id="3.40.50.300">
    <property type="entry name" value="P-loop containing nucleotide triphosphate hydrolases"/>
    <property type="match status" value="1"/>
</dbReference>
<protein>
    <submittedName>
        <fullName evidence="11">GTP-binding protein Rhes</fullName>
    </submittedName>
</protein>
<dbReference type="PRINTS" id="PR00449">
    <property type="entry name" value="RASTRNSFRMNG"/>
</dbReference>
<evidence type="ECO:0000256" key="6">
    <source>
        <dbReference type="ARBA" id="ARBA00023136"/>
    </source>
</evidence>
<dbReference type="STRING" id="610380.E2C182"/>
<evidence type="ECO:0000256" key="3">
    <source>
        <dbReference type="ARBA" id="ARBA00022481"/>
    </source>
</evidence>
<keyword evidence="4" id="KW-0547">Nucleotide-binding</keyword>
<keyword evidence="2" id="KW-1003">Cell membrane</keyword>
<dbReference type="SMART" id="SM00173">
    <property type="entry name" value="RAS"/>
    <property type="match status" value="1"/>
</dbReference>
<gene>
    <name evidence="11" type="ORF">EAI_04991</name>
</gene>
<organism evidence="12">
    <name type="scientific">Harpegnathos saltator</name>
    <name type="common">Jerdon's jumping ant</name>
    <dbReference type="NCBI Taxonomy" id="610380"/>
    <lineage>
        <taxon>Eukaryota</taxon>
        <taxon>Metazoa</taxon>
        <taxon>Ecdysozoa</taxon>
        <taxon>Arthropoda</taxon>
        <taxon>Hexapoda</taxon>
        <taxon>Insecta</taxon>
        <taxon>Pterygota</taxon>
        <taxon>Neoptera</taxon>
        <taxon>Endopterygota</taxon>
        <taxon>Hymenoptera</taxon>
        <taxon>Apocrita</taxon>
        <taxon>Aculeata</taxon>
        <taxon>Formicoidea</taxon>
        <taxon>Formicidae</taxon>
        <taxon>Ponerinae</taxon>
        <taxon>Ponerini</taxon>
        <taxon>Harpegnathos</taxon>
    </lineage>
</organism>
<dbReference type="SMART" id="SM00176">
    <property type="entry name" value="RAN"/>
    <property type="match status" value="1"/>
</dbReference>
<dbReference type="GO" id="GO:0005886">
    <property type="term" value="C:plasma membrane"/>
    <property type="evidence" value="ECO:0007669"/>
    <property type="project" value="UniProtKB-SubCell"/>
</dbReference>
<feature type="region of interest" description="Disordered" evidence="10">
    <location>
        <begin position="204"/>
        <end position="253"/>
    </location>
</feature>
<dbReference type="InterPro" id="IPR001806">
    <property type="entry name" value="Small_GTPase"/>
</dbReference>
<dbReference type="PROSITE" id="PS51419">
    <property type="entry name" value="RAB"/>
    <property type="match status" value="1"/>
</dbReference>
<dbReference type="SMART" id="SM00174">
    <property type="entry name" value="RHO"/>
    <property type="match status" value="1"/>
</dbReference>
<dbReference type="OMA" id="DFRPPMN"/>
<dbReference type="FunCoup" id="E2C182">
    <property type="interactions" value="79"/>
</dbReference>
<dbReference type="NCBIfam" id="TIGR00231">
    <property type="entry name" value="small_GTP"/>
    <property type="match status" value="1"/>
</dbReference>
<dbReference type="OrthoDB" id="265044at2759"/>
<dbReference type="SUPFAM" id="SSF52540">
    <property type="entry name" value="P-loop containing nucleoside triphosphate hydrolases"/>
    <property type="match status" value="1"/>
</dbReference>
<comment type="similarity">
    <text evidence="9">Belongs to the small GTPase superfamily. RasD family.</text>
</comment>
<dbReference type="GO" id="GO:0003924">
    <property type="term" value="F:GTPase activity"/>
    <property type="evidence" value="ECO:0007669"/>
    <property type="project" value="InterPro"/>
</dbReference>
<proteinExistence type="inferred from homology"/>
<evidence type="ECO:0000256" key="5">
    <source>
        <dbReference type="ARBA" id="ARBA00023134"/>
    </source>
</evidence>
<name>E2C182_HARSA</name>
<evidence type="ECO:0000256" key="8">
    <source>
        <dbReference type="ARBA" id="ARBA00023289"/>
    </source>
</evidence>
<keyword evidence="5" id="KW-0342">GTP-binding</keyword>
<feature type="compositionally biased region" description="Basic and acidic residues" evidence="10">
    <location>
        <begin position="238"/>
        <end position="247"/>
    </location>
</feature>
<keyword evidence="8" id="KW-0636">Prenylation</keyword>
<evidence type="ECO:0000256" key="9">
    <source>
        <dbReference type="ARBA" id="ARBA00038061"/>
    </source>
</evidence>
<dbReference type="Proteomes" id="UP000008237">
    <property type="component" value="Unassembled WGS sequence"/>
</dbReference>
<dbReference type="PANTHER" id="PTHR46149">
    <property type="entry name" value="MIP08469P"/>
    <property type="match status" value="1"/>
</dbReference>